<feature type="transmembrane region" description="Helical" evidence="1">
    <location>
        <begin position="39"/>
        <end position="61"/>
    </location>
</feature>
<protein>
    <submittedName>
        <fullName evidence="2">Uncharacterized protein</fullName>
    </submittedName>
</protein>
<dbReference type="AlphaFoldDB" id="A0A9D1Y8I2"/>
<feature type="transmembrane region" description="Helical" evidence="1">
    <location>
        <begin position="140"/>
        <end position="160"/>
    </location>
</feature>
<keyword evidence="1" id="KW-0812">Transmembrane</keyword>
<evidence type="ECO:0000256" key="1">
    <source>
        <dbReference type="SAM" id="Phobius"/>
    </source>
</evidence>
<evidence type="ECO:0000313" key="3">
    <source>
        <dbReference type="Proteomes" id="UP000823868"/>
    </source>
</evidence>
<organism evidence="2 3">
    <name type="scientific">Candidatus Flavonifractor merdigallinarum</name>
    <dbReference type="NCBI Taxonomy" id="2838589"/>
    <lineage>
        <taxon>Bacteria</taxon>
        <taxon>Bacillati</taxon>
        <taxon>Bacillota</taxon>
        <taxon>Clostridia</taxon>
        <taxon>Eubacteriales</taxon>
        <taxon>Oscillospiraceae</taxon>
        <taxon>Flavonifractor</taxon>
    </lineage>
</organism>
<keyword evidence="1" id="KW-1133">Transmembrane helix</keyword>
<accession>A0A9D1Y8I2</accession>
<reference evidence="2" key="2">
    <citation type="submission" date="2021-04" db="EMBL/GenBank/DDBJ databases">
        <authorList>
            <person name="Gilroy R."/>
        </authorList>
    </citation>
    <scope>NUCLEOTIDE SEQUENCE</scope>
    <source>
        <strain evidence="2">ChiBcec16_6824</strain>
    </source>
</reference>
<sequence>MNQNQILQKGLEQLFLAEALTVAVGVGSLLPLGDLLLSGMSLLSIVALVLMLMGLHTLHILSPRYRLAFQLSLVELGVAFAGGIVTAALGLYVSVAHMMTALTVIAMGALVLEGLVVFFSCGATMELIRPIAEHTAEQGTLVRMLVPLVLAVGLVGQGLYLLPVPGGIPDFLTLLASVLQIACNACFVRFLYQCRKVVAPAAH</sequence>
<proteinExistence type="predicted"/>
<comment type="caution">
    <text evidence="2">The sequence shown here is derived from an EMBL/GenBank/DDBJ whole genome shotgun (WGS) entry which is preliminary data.</text>
</comment>
<reference evidence="2" key="1">
    <citation type="journal article" date="2021" name="PeerJ">
        <title>Extensive microbial diversity within the chicken gut microbiome revealed by metagenomics and culture.</title>
        <authorList>
            <person name="Gilroy R."/>
            <person name="Ravi A."/>
            <person name="Getino M."/>
            <person name="Pursley I."/>
            <person name="Horton D.L."/>
            <person name="Alikhan N.F."/>
            <person name="Baker D."/>
            <person name="Gharbi K."/>
            <person name="Hall N."/>
            <person name="Watson M."/>
            <person name="Adriaenssens E.M."/>
            <person name="Foster-Nyarko E."/>
            <person name="Jarju S."/>
            <person name="Secka A."/>
            <person name="Antonio M."/>
            <person name="Oren A."/>
            <person name="Chaudhuri R.R."/>
            <person name="La Ragione R."/>
            <person name="Hildebrand F."/>
            <person name="Pallen M.J."/>
        </authorList>
    </citation>
    <scope>NUCLEOTIDE SEQUENCE</scope>
    <source>
        <strain evidence="2">ChiBcec16_6824</strain>
    </source>
</reference>
<feature type="transmembrane region" description="Helical" evidence="1">
    <location>
        <begin position="73"/>
        <end position="95"/>
    </location>
</feature>
<keyword evidence="1" id="KW-0472">Membrane</keyword>
<gene>
    <name evidence="2" type="ORF">H9841_03655</name>
</gene>
<evidence type="ECO:0000313" key="2">
    <source>
        <dbReference type="EMBL" id="HIY20982.1"/>
    </source>
</evidence>
<feature type="transmembrane region" description="Helical" evidence="1">
    <location>
        <begin position="172"/>
        <end position="192"/>
    </location>
</feature>
<feature type="transmembrane region" description="Helical" evidence="1">
    <location>
        <begin position="101"/>
        <end position="128"/>
    </location>
</feature>
<name>A0A9D1Y8I2_9FIRM</name>
<dbReference type="EMBL" id="DXDX01000067">
    <property type="protein sequence ID" value="HIY20982.1"/>
    <property type="molecule type" value="Genomic_DNA"/>
</dbReference>
<feature type="transmembrane region" description="Helical" evidence="1">
    <location>
        <begin position="14"/>
        <end position="33"/>
    </location>
</feature>
<dbReference type="Proteomes" id="UP000823868">
    <property type="component" value="Unassembled WGS sequence"/>
</dbReference>